<accession>A0ACC0PBR7</accession>
<proteinExistence type="predicted"/>
<dbReference type="Proteomes" id="UP001062846">
    <property type="component" value="Chromosome 3"/>
</dbReference>
<evidence type="ECO:0000313" key="1">
    <source>
        <dbReference type="EMBL" id="KAI8562594.1"/>
    </source>
</evidence>
<comment type="caution">
    <text evidence="1">The sequence shown here is derived from an EMBL/GenBank/DDBJ whole genome shotgun (WGS) entry which is preliminary data.</text>
</comment>
<dbReference type="EMBL" id="CM046390">
    <property type="protein sequence ID" value="KAI8562594.1"/>
    <property type="molecule type" value="Genomic_DNA"/>
</dbReference>
<keyword evidence="2" id="KW-1185">Reference proteome</keyword>
<organism evidence="1 2">
    <name type="scientific">Rhododendron molle</name>
    <name type="common">Chinese azalea</name>
    <name type="synonym">Azalea mollis</name>
    <dbReference type="NCBI Taxonomy" id="49168"/>
    <lineage>
        <taxon>Eukaryota</taxon>
        <taxon>Viridiplantae</taxon>
        <taxon>Streptophyta</taxon>
        <taxon>Embryophyta</taxon>
        <taxon>Tracheophyta</taxon>
        <taxon>Spermatophyta</taxon>
        <taxon>Magnoliopsida</taxon>
        <taxon>eudicotyledons</taxon>
        <taxon>Gunneridae</taxon>
        <taxon>Pentapetalae</taxon>
        <taxon>asterids</taxon>
        <taxon>Ericales</taxon>
        <taxon>Ericaceae</taxon>
        <taxon>Ericoideae</taxon>
        <taxon>Rhodoreae</taxon>
        <taxon>Rhododendron</taxon>
    </lineage>
</organism>
<gene>
    <name evidence="1" type="ORF">RHMOL_Rhmol03G0046800</name>
</gene>
<name>A0ACC0PBR7_RHOML</name>
<sequence length="339" mass="37169">MDMEGKGGRDEERKTWGSVELYTMGLLTTSLPVMCPRDKHCSEWARQYIKYCLCDVRDGVSLALGLVSVISWGVAEIPQIITNSRKKSTEGLSIAFLMTWIVGDMFNFFGCMLEPATTEAVEKRIPCSGVAKKQDNAIDDFGLGVAQSSPIPLPGVPRSSSLERELYYMSARSLTRSHTPTSGSFLAQRITLTTLSRQNTFEEPLLGGLASTQSAPRSNNKSMLCAFSAVTFFLGTLNLHLTESNGLHMVSGKRYKGVVMQVGRKLLQVSGGFMEETGGAGSSRIGTLLGWGMAAIYMGGRLPQICLNFQLALNHLKAVCLDNWNLEAWKYVTPFDSTF</sequence>
<evidence type="ECO:0000313" key="2">
    <source>
        <dbReference type="Proteomes" id="UP001062846"/>
    </source>
</evidence>
<protein>
    <submittedName>
        <fullName evidence="1">Uncharacterized protein</fullName>
    </submittedName>
</protein>
<reference evidence="1" key="1">
    <citation type="submission" date="2022-02" db="EMBL/GenBank/DDBJ databases">
        <title>Plant Genome Project.</title>
        <authorList>
            <person name="Zhang R.-G."/>
        </authorList>
    </citation>
    <scope>NUCLEOTIDE SEQUENCE</scope>
    <source>
        <strain evidence="1">AT1</strain>
    </source>
</reference>